<dbReference type="InterPro" id="IPR029045">
    <property type="entry name" value="ClpP/crotonase-like_dom_sf"/>
</dbReference>
<proteinExistence type="inferred from homology"/>
<dbReference type="EMBL" id="CAEY01000920">
    <property type="status" value="NOT_ANNOTATED_CDS"/>
    <property type="molecule type" value="Genomic_DNA"/>
</dbReference>
<dbReference type="FunFam" id="3.90.226.10:FF:000026">
    <property type="entry name" value="3-hydroxyisobutyryl-CoA hydrolase, mitochondrial"/>
    <property type="match status" value="1"/>
</dbReference>
<evidence type="ECO:0000256" key="4">
    <source>
        <dbReference type="ARBA" id="ARBA00005254"/>
    </source>
</evidence>
<evidence type="ECO:0000256" key="5">
    <source>
        <dbReference type="ARBA" id="ARBA00011915"/>
    </source>
</evidence>
<evidence type="ECO:0000313" key="14">
    <source>
        <dbReference type="Proteomes" id="UP000015104"/>
    </source>
</evidence>
<dbReference type="OrthoDB" id="1737613at2759"/>
<keyword evidence="7" id="KW-0101">Branched-chain amino acid catabolism</keyword>
<protein>
    <recommendedName>
        <fullName evidence="6">3-hydroxyisobutyryl-CoA hydrolase, mitochondrial</fullName>
        <ecNumber evidence="5">3.1.2.4</ecNumber>
    </recommendedName>
    <alternativeName>
        <fullName evidence="11">3-hydroxyisobutyryl-coenzyme A hydrolase</fullName>
    </alternativeName>
</protein>
<dbReference type="OMA" id="EVFTMEY"/>
<dbReference type="Proteomes" id="UP000015104">
    <property type="component" value="Unassembled WGS sequence"/>
</dbReference>
<accession>T1L1M1</accession>
<comment type="pathway">
    <text evidence="3">Amino-acid degradation; L-valine degradation.</text>
</comment>
<dbReference type="InterPro" id="IPR032259">
    <property type="entry name" value="HIBYL-CoA-H"/>
</dbReference>
<comment type="similarity">
    <text evidence="4">Belongs to the enoyl-CoA hydratase/isomerase family.</text>
</comment>
<comment type="subcellular location">
    <subcellularLocation>
        <location evidence="2">Mitochondrion</location>
    </subcellularLocation>
</comment>
<feature type="domain" description="Enoyl-CoA hydratase/isomerase" evidence="12">
    <location>
        <begin position="52"/>
        <end position="381"/>
    </location>
</feature>
<sequence>MSNICMKRLLFTGRHDSVNLIYQLSGRRMSSSSSAASSSDDEVILNREGNKGIIILNRPKKLNALNISMVRKIYPQLRKWEMDNSMKMVIIKGTGEKAFCAGGDIKEIAQAGHGSPLGLEFFREEYRLNNQIGSMAIPYVALLNGIVMGGGVGLSVHGAYRVATEKAVFAMPETAIGFFPDVGGSHFLPRLPGKLGLFLALTGGRLHGRDLFKAGIATHFVCSDRLEELESDLLRMKDPDLKGIDSLLTRYQEQWEADYKKEFSLKQYIGRINSAFGAAESVEQIMENLSKDSSDWSKQQLEILKSASPTSLKVTFKALQQGSMMSLPDCLKMEYRIAHQMMHIPDFFEGVRAALIDKDKNPKWKPDRLEDVTEEQVNAYFSPSDPQFKELQL</sequence>
<keyword evidence="14" id="KW-1185">Reference proteome</keyword>
<dbReference type="STRING" id="32264.T1L1M1"/>
<evidence type="ECO:0000256" key="1">
    <source>
        <dbReference type="ARBA" id="ARBA00001709"/>
    </source>
</evidence>
<evidence type="ECO:0000256" key="7">
    <source>
        <dbReference type="ARBA" id="ARBA00022456"/>
    </source>
</evidence>
<comment type="catalytic activity">
    <reaction evidence="1">
        <text>3-hydroxy-2-methylpropanoyl-CoA + H2O = 3-hydroxy-2-methylpropanoate + CoA + H(+)</text>
        <dbReference type="Rhea" id="RHEA:20888"/>
        <dbReference type="ChEBI" id="CHEBI:11805"/>
        <dbReference type="ChEBI" id="CHEBI:15377"/>
        <dbReference type="ChEBI" id="CHEBI:15378"/>
        <dbReference type="ChEBI" id="CHEBI:57287"/>
        <dbReference type="ChEBI" id="CHEBI:57340"/>
        <dbReference type="EC" id="3.1.2.4"/>
    </reaction>
</comment>
<dbReference type="AlphaFoldDB" id="T1L1M1"/>
<reference evidence="14" key="1">
    <citation type="submission" date="2011-08" db="EMBL/GenBank/DDBJ databases">
        <authorList>
            <person name="Rombauts S."/>
        </authorList>
    </citation>
    <scope>NUCLEOTIDE SEQUENCE</scope>
    <source>
        <strain evidence="14">London</strain>
    </source>
</reference>
<evidence type="ECO:0000256" key="8">
    <source>
        <dbReference type="ARBA" id="ARBA00022801"/>
    </source>
</evidence>
<gene>
    <name evidence="13" type="primary">107369434</name>
</gene>
<keyword evidence="9" id="KW-0496">Mitochondrion</keyword>
<dbReference type="EC" id="3.1.2.4" evidence="5"/>
<dbReference type="Gene3D" id="3.90.226.10">
    <property type="entry name" value="2-enoyl-CoA Hydratase, Chain A, domain 1"/>
    <property type="match status" value="1"/>
</dbReference>
<dbReference type="EnsemblMetazoa" id="tetur32g00130.1">
    <property type="protein sequence ID" value="tetur32g00130.1"/>
    <property type="gene ID" value="tetur32g00130"/>
</dbReference>
<evidence type="ECO:0000313" key="13">
    <source>
        <dbReference type="EnsemblMetazoa" id="tetur32g00130.1"/>
    </source>
</evidence>
<evidence type="ECO:0000256" key="10">
    <source>
        <dbReference type="ARBA" id="ARBA00024871"/>
    </source>
</evidence>
<dbReference type="eggNOG" id="KOG1684">
    <property type="taxonomic scope" value="Eukaryota"/>
</dbReference>
<dbReference type="InterPro" id="IPR045004">
    <property type="entry name" value="ECH_dom"/>
</dbReference>
<keyword evidence="8" id="KW-0378">Hydrolase</keyword>
<dbReference type="Pfam" id="PF16113">
    <property type="entry name" value="ECH_2"/>
    <property type="match status" value="1"/>
</dbReference>
<dbReference type="HOGENOM" id="CLU_009834_22_1_1"/>
<dbReference type="PANTHER" id="PTHR43176:SF3">
    <property type="entry name" value="3-HYDROXYISOBUTYRYL-COA HYDROLASE, MITOCHONDRIAL"/>
    <property type="match status" value="1"/>
</dbReference>
<evidence type="ECO:0000256" key="6">
    <source>
        <dbReference type="ARBA" id="ARBA00016714"/>
    </source>
</evidence>
<reference evidence="13" key="2">
    <citation type="submission" date="2015-06" db="UniProtKB">
        <authorList>
            <consortium name="EnsemblMetazoa"/>
        </authorList>
    </citation>
    <scope>IDENTIFICATION</scope>
</reference>
<dbReference type="KEGG" id="tut:107369434"/>
<dbReference type="SUPFAM" id="SSF52096">
    <property type="entry name" value="ClpP/crotonase"/>
    <property type="match status" value="1"/>
</dbReference>
<evidence type="ECO:0000256" key="2">
    <source>
        <dbReference type="ARBA" id="ARBA00004173"/>
    </source>
</evidence>
<dbReference type="CDD" id="cd06558">
    <property type="entry name" value="crotonase-like"/>
    <property type="match status" value="1"/>
</dbReference>
<dbReference type="GO" id="GO:0006574">
    <property type="term" value="P:L-valine catabolic process"/>
    <property type="evidence" value="ECO:0007669"/>
    <property type="project" value="UniProtKB-UniPathway"/>
</dbReference>
<dbReference type="UniPathway" id="UPA00362"/>
<evidence type="ECO:0000256" key="11">
    <source>
        <dbReference type="ARBA" id="ARBA00031181"/>
    </source>
</evidence>
<dbReference type="GO" id="GO:0003860">
    <property type="term" value="F:3-hydroxyisobutyryl-CoA hydrolase activity"/>
    <property type="evidence" value="ECO:0007669"/>
    <property type="project" value="UniProtKB-EC"/>
</dbReference>
<evidence type="ECO:0000256" key="9">
    <source>
        <dbReference type="ARBA" id="ARBA00023128"/>
    </source>
</evidence>
<organism evidence="13 14">
    <name type="scientific">Tetranychus urticae</name>
    <name type="common">Two-spotted spider mite</name>
    <dbReference type="NCBI Taxonomy" id="32264"/>
    <lineage>
        <taxon>Eukaryota</taxon>
        <taxon>Metazoa</taxon>
        <taxon>Ecdysozoa</taxon>
        <taxon>Arthropoda</taxon>
        <taxon>Chelicerata</taxon>
        <taxon>Arachnida</taxon>
        <taxon>Acari</taxon>
        <taxon>Acariformes</taxon>
        <taxon>Trombidiformes</taxon>
        <taxon>Prostigmata</taxon>
        <taxon>Eleutherengona</taxon>
        <taxon>Raphignathae</taxon>
        <taxon>Tetranychoidea</taxon>
        <taxon>Tetranychidae</taxon>
        <taxon>Tetranychus</taxon>
    </lineage>
</organism>
<dbReference type="NCBIfam" id="NF004127">
    <property type="entry name" value="PRK05617.1"/>
    <property type="match status" value="1"/>
</dbReference>
<comment type="function">
    <text evidence="10">Hydrolyzes 3-hydroxyisobutyryl-CoA (HIBYL-CoA), a saline catabolite. Has high activity toward isobutyryl-CoA. Could be an isobutyryl-CoA dehydrogenase that functions in valine catabolism. Also hydrolyzes 3-hydroxypropanoyl-CoA.</text>
</comment>
<evidence type="ECO:0000259" key="12">
    <source>
        <dbReference type="Pfam" id="PF16113"/>
    </source>
</evidence>
<evidence type="ECO:0000256" key="3">
    <source>
        <dbReference type="ARBA" id="ARBA00005109"/>
    </source>
</evidence>
<name>T1L1M1_TETUR</name>
<dbReference type="GO" id="GO:0005739">
    <property type="term" value="C:mitochondrion"/>
    <property type="evidence" value="ECO:0007669"/>
    <property type="project" value="UniProtKB-SubCell"/>
</dbReference>
<dbReference type="PANTHER" id="PTHR43176">
    <property type="entry name" value="3-HYDROXYISOBUTYRYL-COA HYDROLASE-RELATED"/>
    <property type="match status" value="1"/>
</dbReference>